<evidence type="ECO:0000313" key="2">
    <source>
        <dbReference type="Proteomes" id="UP000198640"/>
    </source>
</evidence>
<reference evidence="1 2" key="1">
    <citation type="submission" date="2016-10" db="EMBL/GenBank/DDBJ databases">
        <authorList>
            <person name="de Groot N.N."/>
        </authorList>
    </citation>
    <scope>NUCLEOTIDE SEQUENCE [LARGE SCALE GENOMIC DNA]</scope>
    <source>
        <strain evidence="1 2">Nm1</strain>
    </source>
</reference>
<dbReference type="SUPFAM" id="SSF55874">
    <property type="entry name" value="ATPase domain of HSP90 chaperone/DNA topoisomerase II/histidine kinase"/>
    <property type="match status" value="1"/>
</dbReference>
<organism evidence="1 2">
    <name type="scientific">Nitrosomonas halophila</name>
    <dbReference type="NCBI Taxonomy" id="44576"/>
    <lineage>
        <taxon>Bacteria</taxon>
        <taxon>Pseudomonadati</taxon>
        <taxon>Pseudomonadota</taxon>
        <taxon>Betaproteobacteria</taxon>
        <taxon>Nitrosomonadales</taxon>
        <taxon>Nitrosomonadaceae</taxon>
        <taxon>Nitrosomonas</taxon>
    </lineage>
</organism>
<dbReference type="GO" id="GO:0016301">
    <property type="term" value="F:kinase activity"/>
    <property type="evidence" value="ECO:0007669"/>
    <property type="project" value="UniProtKB-KW"/>
</dbReference>
<dbReference type="RefSeq" id="WP_090414353.1">
    <property type="nucleotide sequence ID" value="NZ_FNOY01000033.1"/>
</dbReference>
<accession>A0A1H3JK81</accession>
<dbReference type="EMBL" id="FNOY01000033">
    <property type="protein sequence ID" value="SDY39999.1"/>
    <property type="molecule type" value="Genomic_DNA"/>
</dbReference>
<dbReference type="STRING" id="44576.SAMN05421881_103330"/>
<name>A0A1H3JK81_9PROT</name>
<evidence type="ECO:0000313" key="1">
    <source>
        <dbReference type="EMBL" id="SDY39999.1"/>
    </source>
</evidence>
<sequence>MSRLELKFDPNTIEHLGVKMYSTLPPALAELISNAYDADASEVVVEFLEQNGTPKAITVYDDGIGMTAKDIQEKFLVIGRNRRKHEGDEPSPRFGRLPTGKKGLGKLALFGLAKQIVVDTKKDGLRNRFTLNWNDLLASSDTYNPEMDLTDSETKNKAGTVIQLSELKRKSPFDLEAIADTISRIFIVDSEFTIVLKGPNDKTIKIADDRRYKKIETQFSWSEKDLIDPESEYHGKVQLSLITSVTPIPPSSGLRGIALFSRGKLVNMPEYFSDSTSSHFYQYLTGWIKADFIDLLDEDVISTNRQSLNWDHPEMTKFRAYLSDLVAQVGQYWRRKRENKKDKELEQATGIDKEQWFGSLPGDIKQSVEMIVRKLGGSEEVSETNGTYLSLNV</sequence>
<proteinExistence type="predicted"/>
<dbReference type="Gene3D" id="3.30.565.10">
    <property type="entry name" value="Histidine kinase-like ATPase, C-terminal domain"/>
    <property type="match status" value="1"/>
</dbReference>
<gene>
    <name evidence="1" type="ORF">SAMN05421881_103330</name>
</gene>
<dbReference type="Proteomes" id="UP000198640">
    <property type="component" value="Unassembled WGS sequence"/>
</dbReference>
<dbReference type="InterPro" id="IPR036890">
    <property type="entry name" value="HATPase_C_sf"/>
</dbReference>
<dbReference type="Pfam" id="PF13589">
    <property type="entry name" value="HATPase_c_3"/>
    <property type="match status" value="1"/>
</dbReference>
<dbReference type="OrthoDB" id="8765545at2"/>
<dbReference type="AlphaFoldDB" id="A0A1H3JK81"/>
<keyword evidence="1" id="KW-0418">Kinase</keyword>
<keyword evidence="1" id="KW-0808">Transferase</keyword>
<keyword evidence="2" id="KW-1185">Reference proteome</keyword>
<protein>
    <submittedName>
        <fullName evidence="1">Histidine kinase-, DNA gyrase B-, and HSP90-like ATPase</fullName>
    </submittedName>
</protein>